<keyword evidence="1" id="KW-0812">Transmembrane</keyword>
<dbReference type="AlphaFoldDB" id="A0A4Y2Q545"/>
<keyword evidence="1" id="KW-1133">Transmembrane helix</keyword>
<accession>A0A4Y2Q545</accession>
<dbReference type="Proteomes" id="UP000499080">
    <property type="component" value="Unassembled WGS sequence"/>
</dbReference>
<evidence type="ECO:0000256" key="1">
    <source>
        <dbReference type="SAM" id="Phobius"/>
    </source>
</evidence>
<evidence type="ECO:0000313" key="5">
    <source>
        <dbReference type="EMBL" id="GBN59330.1"/>
    </source>
</evidence>
<protein>
    <submittedName>
        <fullName evidence="3">Uncharacterized protein</fullName>
    </submittedName>
</protein>
<evidence type="ECO:0000313" key="6">
    <source>
        <dbReference type="Proteomes" id="UP000499080"/>
    </source>
</evidence>
<evidence type="ECO:0000313" key="4">
    <source>
        <dbReference type="EMBL" id="GBN59298.1"/>
    </source>
</evidence>
<keyword evidence="1" id="KW-0472">Membrane</keyword>
<dbReference type="EMBL" id="BGPR01137070">
    <property type="protein sequence ID" value="GBN59269.1"/>
    <property type="molecule type" value="Genomic_DNA"/>
</dbReference>
<keyword evidence="6" id="KW-1185">Reference proteome</keyword>
<sequence>MLFISPEIPHDDAVADSHLRRVTLVDHHSSDFWPSLLTPVLTFLHLLPPLVVLDLFASTTEPALFNFLISFATMSWAICVLCAALKVCATRDDDYLTNRYLLRNIKNHKYQW</sequence>
<evidence type="ECO:0000313" key="3">
    <source>
        <dbReference type="EMBL" id="GBN59278.1"/>
    </source>
</evidence>
<reference evidence="3 6" key="1">
    <citation type="journal article" date="2019" name="Sci. Rep.">
        <title>Orb-weaving spider Araneus ventricosus genome elucidates the spidroin gene catalogue.</title>
        <authorList>
            <person name="Kono N."/>
            <person name="Nakamura H."/>
            <person name="Ohtoshi R."/>
            <person name="Moran D.A.P."/>
            <person name="Shinohara A."/>
            <person name="Yoshida Y."/>
            <person name="Fujiwara M."/>
            <person name="Mori M."/>
            <person name="Tomita M."/>
            <person name="Arakawa K."/>
        </authorList>
    </citation>
    <scope>NUCLEOTIDE SEQUENCE [LARGE SCALE GENOMIC DNA]</scope>
</reference>
<dbReference type="EMBL" id="BGPR01137073">
    <property type="protein sequence ID" value="GBN59278.1"/>
    <property type="molecule type" value="Genomic_DNA"/>
</dbReference>
<feature type="transmembrane region" description="Helical" evidence="1">
    <location>
        <begin position="63"/>
        <end position="85"/>
    </location>
</feature>
<dbReference type="EMBL" id="BGPR01137082">
    <property type="protein sequence ID" value="GBN59298.1"/>
    <property type="molecule type" value="Genomic_DNA"/>
</dbReference>
<evidence type="ECO:0000313" key="2">
    <source>
        <dbReference type="EMBL" id="GBN59269.1"/>
    </source>
</evidence>
<organism evidence="3 6">
    <name type="scientific">Araneus ventricosus</name>
    <name type="common">Orbweaver spider</name>
    <name type="synonym">Epeira ventricosa</name>
    <dbReference type="NCBI Taxonomy" id="182803"/>
    <lineage>
        <taxon>Eukaryota</taxon>
        <taxon>Metazoa</taxon>
        <taxon>Ecdysozoa</taxon>
        <taxon>Arthropoda</taxon>
        <taxon>Chelicerata</taxon>
        <taxon>Arachnida</taxon>
        <taxon>Araneae</taxon>
        <taxon>Araneomorphae</taxon>
        <taxon>Entelegynae</taxon>
        <taxon>Araneoidea</taxon>
        <taxon>Araneidae</taxon>
        <taxon>Araneus</taxon>
    </lineage>
</organism>
<name>A0A4Y2Q545_ARAVE</name>
<proteinExistence type="predicted"/>
<comment type="caution">
    <text evidence="3">The sequence shown here is derived from an EMBL/GenBank/DDBJ whole genome shotgun (WGS) entry which is preliminary data.</text>
</comment>
<dbReference type="EMBL" id="BGPR01137095">
    <property type="protein sequence ID" value="GBN59330.1"/>
    <property type="molecule type" value="Genomic_DNA"/>
</dbReference>
<gene>
    <name evidence="5" type="ORF">AVEN_220517_1</name>
    <name evidence="2" type="ORF">AVEN_237742_1</name>
    <name evidence="3" type="ORF">AVEN_243243_1</name>
    <name evidence="4" type="ORF">AVEN_62037_1</name>
</gene>